<comment type="subunit">
    <text evidence="4">Homodimer.</text>
</comment>
<evidence type="ECO:0000256" key="8">
    <source>
        <dbReference type="ARBA" id="ARBA00032272"/>
    </source>
</evidence>
<dbReference type="PANTHER" id="PTHR11839:SF18">
    <property type="entry name" value="NUDIX HYDROLASE DOMAIN-CONTAINING PROTEIN"/>
    <property type="match status" value="1"/>
</dbReference>
<accession>A0ABT4LAV0</accession>
<dbReference type="Proteomes" id="UP001144347">
    <property type="component" value="Unassembled WGS sequence"/>
</dbReference>
<comment type="catalytic activity">
    <reaction evidence="1">
        <text>GDP-alpha-D-mannose + H2O = alpha-D-mannose 1-phosphate + GMP + 2 H(+)</text>
        <dbReference type="Rhea" id="RHEA:27978"/>
        <dbReference type="ChEBI" id="CHEBI:15377"/>
        <dbReference type="ChEBI" id="CHEBI:15378"/>
        <dbReference type="ChEBI" id="CHEBI:57527"/>
        <dbReference type="ChEBI" id="CHEBI:58115"/>
        <dbReference type="ChEBI" id="CHEBI:58409"/>
    </reaction>
</comment>
<reference evidence="10" key="1">
    <citation type="submission" date="2022-12" db="EMBL/GenBank/DDBJ databases">
        <title>Genome sequence of HCMS5-2.</title>
        <authorList>
            <person name="Woo H."/>
        </authorList>
    </citation>
    <scope>NUCLEOTIDE SEQUENCE</scope>
    <source>
        <strain evidence="10">HCMS5-2</strain>
    </source>
</reference>
<name>A0ABT4LAV0_9SPHI</name>
<dbReference type="Gene3D" id="3.90.79.10">
    <property type="entry name" value="Nucleoside Triphosphate Pyrophosphohydrolase"/>
    <property type="match status" value="1"/>
</dbReference>
<evidence type="ECO:0000256" key="5">
    <source>
        <dbReference type="ARBA" id="ARBA00016377"/>
    </source>
</evidence>
<evidence type="ECO:0000313" key="11">
    <source>
        <dbReference type="Proteomes" id="UP001144347"/>
    </source>
</evidence>
<keyword evidence="6 10" id="KW-0378">Hydrolase</keyword>
<dbReference type="NCBIfam" id="TIGR00052">
    <property type="entry name" value="nudix-type nucleoside diphosphatase, YffH/AdpP family"/>
    <property type="match status" value="1"/>
</dbReference>
<evidence type="ECO:0000256" key="4">
    <source>
        <dbReference type="ARBA" id="ARBA00011738"/>
    </source>
</evidence>
<sequence>MSYKLPIEMNNDNVKILSTEILSDNWYTLNKITFQYQKKDGSWQTQNREAYDRGNGATILLYNKTNKTVILTRQFRLPTYINGNESGLLIETCAGLLDKDNPETAIKRETEEETGYKITEVKKVFEAYMSPGSVTEILYFFVAEYSKEMKVSEGGGHHEEQENIEVMEMPFEEAVNMIESGEIKDGKTIMLLQYAQINNLLG</sequence>
<proteinExistence type="inferred from homology"/>
<dbReference type="InterPro" id="IPR000086">
    <property type="entry name" value="NUDIX_hydrolase_dom"/>
</dbReference>
<evidence type="ECO:0000256" key="7">
    <source>
        <dbReference type="ARBA" id="ARBA00032162"/>
    </source>
</evidence>
<evidence type="ECO:0000256" key="6">
    <source>
        <dbReference type="ARBA" id="ARBA00022801"/>
    </source>
</evidence>
<dbReference type="NCBIfam" id="NF011585">
    <property type="entry name" value="PRK15009.1"/>
    <property type="match status" value="1"/>
</dbReference>
<dbReference type="PROSITE" id="PS51462">
    <property type="entry name" value="NUDIX"/>
    <property type="match status" value="1"/>
</dbReference>
<evidence type="ECO:0000259" key="9">
    <source>
        <dbReference type="PROSITE" id="PS51462"/>
    </source>
</evidence>
<feature type="domain" description="Nudix hydrolase" evidence="9">
    <location>
        <begin position="52"/>
        <end position="191"/>
    </location>
</feature>
<comment type="similarity">
    <text evidence="3">Belongs to the Nudix hydrolase family. NudK subfamily.</text>
</comment>
<dbReference type="Pfam" id="PF00293">
    <property type="entry name" value="NUDIX"/>
    <property type="match status" value="1"/>
</dbReference>
<evidence type="ECO:0000256" key="3">
    <source>
        <dbReference type="ARBA" id="ARBA00007275"/>
    </source>
</evidence>
<gene>
    <name evidence="10" type="primary">nudK</name>
    <name evidence="10" type="ORF">O0955_12535</name>
</gene>
<evidence type="ECO:0000256" key="1">
    <source>
        <dbReference type="ARBA" id="ARBA00000847"/>
    </source>
</evidence>
<dbReference type="GO" id="GO:0016787">
    <property type="term" value="F:hydrolase activity"/>
    <property type="evidence" value="ECO:0007669"/>
    <property type="project" value="UniProtKB-KW"/>
</dbReference>
<dbReference type="SUPFAM" id="SSF55811">
    <property type="entry name" value="Nudix"/>
    <property type="match status" value="1"/>
</dbReference>
<comment type="caution">
    <text evidence="10">The sequence shown here is derived from an EMBL/GenBank/DDBJ whole genome shotgun (WGS) entry which is preliminary data.</text>
</comment>
<comment type="cofactor">
    <cofactor evidence="2">
        <name>Mg(2+)</name>
        <dbReference type="ChEBI" id="CHEBI:18420"/>
    </cofactor>
</comment>
<dbReference type="EMBL" id="JAPWGM010000004">
    <property type="protein sequence ID" value="MCZ4244832.1"/>
    <property type="molecule type" value="Genomic_DNA"/>
</dbReference>
<keyword evidence="11" id="KW-1185">Reference proteome</keyword>
<organism evidence="10 11">
    <name type="scientific">Pedobacter punctiformis</name>
    <dbReference type="NCBI Taxonomy" id="3004097"/>
    <lineage>
        <taxon>Bacteria</taxon>
        <taxon>Pseudomonadati</taxon>
        <taxon>Bacteroidota</taxon>
        <taxon>Sphingobacteriia</taxon>
        <taxon>Sphingobacteriales</taxon>
        <taxon>Sphingobacteriaceae</taxon>
        <taxon>Pedobacter</taxon>
    </lineage>
</organism>
<dbReference type="InterPro" id="IPR004385">
    <property type="entry name" value="NDP_pyrophosphatase"/>
</dbReference>
<protein>
    <recommendedName>
        <fullName evidence="5">GDP-mannose pyrophosphatase</fullName>
    </recommendedName>
    <alternativeName>
        <fullName evidence="7">GDP-mannose hydrolase</fullName>
    </alternativeName>
    <alternativeName>
        <fullName evidence="8">GDPMK</fullName>
    </alternativeName>
</protein>
<dbReference type="InterPro" id="IPR015797">
    <property type="entry name" value="NUDIX_hydrolase-like_dom_sf"/>
</dbReference>
<evidence type="ECO:0000256" key="2">
    <source>
        <dbReference type="ARBA" id="ARBA00001946"/>
    </source>
</evidence>
<evidence type="ECO:0000313" key="10">
    <source>
        <dbReference type="EMBL" id="MCZ4244832.1"/>
    </source>
</evidence>
<dbReference type="CDD" id="cd24157">
    <property type="entry name" value="NUDIX_GDPMK"/>
    <property type="match status" value="1"/>
</dbReference>
<dbReference type="PANTHER" id="PTHR11839">
    <property type="entry name" value="UDP/ADP-SUGAR PYROPHOSPHATASE"/>
    <property type="match status" value="1"/>
</dbReference>